<comment type="subcellular location">
    <subcellularLocation>
        <location evidence="1">Cell membrane</location>
    </subcellularLocation>
</comment>
<evidence type="ECO:0000256" key="19">
    <source>
        <dbReference type="ARBA" id="ARBA00049902"/>
    </source>
</evidence>
<evidence type="ECO:0000259" key="23">
    <source>
        <dbReference type="Pfam" id="PF00912"/>
    </source>
</evidence>
<evidence type="ECO:0000256" key="4">
    <source>
        <dbReference type="ARBA" id="ARBA00007739"/>
    </source>
</evidence>
<evidence type="ECO:0000256" key="7">
    <source>
        <dbReference type="ARBA" id="ARBA00022670"/>
    </source>
</evidence>
<dbReference type="InterPro" id="IPR036950">
    <property type="entry name" value="PBP_transglycosylase"/>
</dbReference>
<dbReference type="Pfam" id="PF00912">
    <property type="entry name" value="Transgly"/>
    <property type="match status" value="1"/>
</dbReference>
<dbReference type="PANTHER" id="PTHR32282">
    <property type="entry name" value="BINDING PROTEIN TRANSPEPTIDASE, PUTATIVE-RELATED"/>
    <property type="match status" value="1"/>
</dbReference>
<dbReference type="NCBIfam" id="TIGR02074">
    <property type="entry name" value="PBP_1a_fam"/>
    <property type="match status" value="1"/>
</dbReference>
<keyword evidence="14" id="KW-1133">Transmembrane helix</keyword>
<dbReference type="GO" id="GO:0008658">
    <property type="term" value="F:penicillin binding"/>
    <property type="evidence" value="ECO:0007669"/>
    <property type="project" value="InterPro"/>
</dbReference>
<feature type="domain" description="Glycosyl transferase family 51" evidence="23">
    <location>
        <begin position="55"/>
        <end position="228"/>
    </location>
</feature>
<evidence type="ECO:0000256" key="8">
    <source>
        <dbReference type="ARBA" id="ARBA00022676"/>
    </source>
</evidence>
<comment type="similarity">
    <text evidence="3">In the C-terminal section; belongs to the transpeptidase family.</text>
</comment>
<dbReference type="GO" id="GO:0009252">
    <property type="term" value="P:peptidoglycan biosynthetic process"/>
    <property type="evidence" value="ECO:0007669"/>
    <property type="project" value="UniProtKB-UniPathway"/>
</dbReference>
<feature type="region of interest" description="Disordered" evidence="21">
    <location>
        <begin position="623"/>
        <end position="645"/>
    </location>
</feature>
<dbReference type="FunFam" id="1.10.3810.10:FF:000003">
    <property type="entry name" value="Penicillin-binding protein 1a"/>
    <property type="match status" value="1"/>
</dbReference>
<evidence type="ECO:0000256" key="13">
    <source>
        <dbReference type="ARBA" id="ARBA00022984"/>
    </source>
</evidence>
<dbReference type="InterPro" id="IPR001460">
    <property type="entry name" value="PCN-bd_Tpept"/>
</dbReference>
<dbReference type="PANTHER" id="PTHR32282:SF11">
    <property type="entry name" value="PENICILLIN-BINDING PROTEIN 1B"/>
    <property type="match status" value="1"/>
</dbReference>
<evidence type="ECO:0000259" key="22">
    <source>
        <dbReference type="Pfam" id="PF00905"/>
    </source>
</evidence>
<dbReference type="InterPro" id="IPR050396">
    <property type="entry name" value="Glycosyltr_51/Transpeptidase"/>
</dbReference>
<dbReference type="RefSeq" id="WP_180139467.1">
    <property type="nucleotide sequence ID" value="NZ_CAADHO010000003.1"/>
</dbReference>
<comment type="catalytic activity">
    <reaction evidence="19">
        <text>[GlcNAc-(1-&gt;4)-Mur2Ac(oyl-L-Ala-gamma-D-Glu-L-Lys-D-Ala-D-Ala)](n)-di-trans,octa-cis-undecaprenyl diphosphate + beta-D-GlcNAc-(1-&gt;4)-Mur2Ac(oyl-L-Ala-gamma-D-Glu-L-Lys-D-Ala-D-Ala)-di-trans,octa-cis-undecaprenyl diphosphate = [GlcNAc-(1-&gt;4)-Mur2Ac(oyl-L-Ala-gamma-D-Glu-L-Lys-D-Ala-D-Ala)](n+1)-di-trans,octa-cis-undecaprenyl diphosphate + di-trans,octa-cis-undecaprenyl diphosphate + H(+)</text>
        <dbReference type="Rhea" id="RHEA:23708"/>
        <dbReference type="Rhea" id="RHEA-COMP:9602"/>
        <dbReference type="Rhea" id="RHEA-COMP:9603"/>
        <dbReference type="ChEBI" id="CHEBI:15378"/>
        <dbReference type="ChEBI" id="CHEBI:58405"/>
        <dbReference type="ChEBI" id="CHEBI:60033"/>
        <dbReference type="ChEBI" id="CHEBI:78435"/>
        <dbReference type="EC" id="2.4.99.28"/>
    </reaction>
</comment>
<dbReference type="GO" id="GO:0009002">
    <property type="term" value="F:serine-type D-Ala-D-Ala carboxypeptidase activity"/>
    <property type="evidence" value="ECO:0007669"/>
    <property type="project" value="UniProtKB-EC"/>
</dbReference>
<evidence type="ECO:0000256" key="5">
    <source>
        <dbReference type="ARBA" id="ARBA00022475"/>
    </source>
</evidence>
<dbReference type="Proteomes" id="UP000507962">
    <property type="component" value="Unassembled WGS sequence"/>
</dbReference>
<dbReference type="GO" id="GO:0005886">
    <property type="term" value="C:plasma membrane"/>
    <property type="evidence" value="ECO:0007669"/>
    <property type="project" value="UniProtKB-SubCell"/>
</dbReference>
<evidence type="ECO:0000256" key="20">
    <source>
        <dbReference type="ARBA" id="ARBA00060592"/>
    </source>
</evidence>
<keyword evidence="9" id="KW-0808">Transferase</keyword>
<gene>
    <name evidence="24" type="ORF">MSL71_19230</name>
</gene>
<dbReference type="GO" id="GO:0008955">
    <property type="term" value="F:peptidoglycan glycosyltransferase activity"/>
    <property type="evidence" value="ECO:0007669"/>
    <property type="project" value="UniProtKB-EC"/>
</dbReference>
<comment type="similarity">
    <text evidence="4">In the N-terminal section; belongs to the glycosyltransferase 51 family.</text>
</comment>
<feature type="domain" description="Penicillin-binding protein transpeptidase" evidence="22">
    <location>
        <begin position="329"/>
        <end position="556"/>
    </location>
</feature>
<accession>A0A4V6IL91</accession>
<evidence type="ECO:0000256" key="10">
    <source>
        <dbReference type="ARBA" id="ARBA00022692"/>
    </source>
</evidence>
<proteinExistence type="inferred from homology"/>
<evidence type="ECO:0000256" key="6">
    <source>
        <dbReference type="ARBA" id="ARBA00022645"/>
    </source>
</evidence>
<dbReference type="Gene3D" id="1.10.3810.10">
    <property type="entry name" value="Biosynthetic peptidoglycan transglycosylase-like"/>
    <property type="match status" value="1"/>
</dbReference>
<dbReference type="Gene3D" id="3.40.710.10">
    <property type="entry name" value="DD-peptidase/beta-lactamase superfamily"/>
    <property type="match status" value="1"/>
</dbReference>
<evidence type="ECO:0000256" key="21">
    <source>
        <dbReference type="SAM" id="MobiDB-lite"/>
    </source>
</evidence>
<keyword evidence="16" id="KW-0511">Multifunctional enzyme</keyword>
<evidence type="ECO:0000256" key="3">
    <source>
        <dbReference type="ARBA" id="ARBA00007090"/>
    </source>
</evidence>
<keyword evidence="7" id="KW-0645">Protease</keyword>
<comment type="pathway">
    <text evidence="20">Glycan biosynthesis.</text>
</comment>
<dbReference type="Pfam" id="PF00905">
    <property type="entry name" value="Transpeptidase"/>
    <property type="match status" value="1"/>
</dbReference>
<protein>
    <submittedName>
        <fullName evidence="24">Transglycosylase</fullName>
    </submittedName>
</protein>
<dbReference type="InterPro" id="IPR023346">
    <property type="entry name" value="Lysozyme-like_dom_sf"/>
</dbReference>
<evidence type="ECO:0000256" key="2">
    <source>
        <dbReference type="ARBA" id="ARBA00004752"/>
    </source>
</evidence>
<keyword evidence="10" id="KW-0812">Transmembrane</keyword>
<comment type="pathway">
    <text evidence="2">Cell wall biogenesis; peptidoglycan biosynthesis.</text>
</comment>
<reference evidence="24 25" key="1">
    <citation type="submission" date="2019-03" db="EMBL/GenBank/DDBJ databases">
        <authorList>
            <person name="Nijsse B."/>
        </authorList>
    </citation>
    <scope>NUCLEOTIDE SEQUENCE [LARGE SCALE GENOMIC DNA]</scope>
    <source>
        <strain evidence="24">Desulfoluna butyratoxydans MSL71</strain>
    </source>
</reference>
<evidence type="ECO:0000313" key="25">
    <source>
        <dbReference type="Proteomes" id="UP000507962"/>
    </source>
</evidence>
<evidence type="ECO:0000313" key="24">
    <source>
        <dbReference type="EMBL" id="VFQ44278.1"/>
    </source>
</evidence>
<dbReference type="GO" id="GO:0006508">
    <property type="term" value="P:proteolysis"/>
    <property type="evidence" value="ECO:0007669"/>
    <property type="project" value="UniProtKB-KW"/>
</dbReference>
<comment type="catalytic activity">
    <reaction evidence="18">
        <text>Preferential cleavage: (Ac)2-L-Lys-D-Ala-|-D-Ala. Also transpeptidation of peptidyl-alanyl moieties that are N-acyl substituents of D-alanine.</text>
        <dbReference type="EC" id="3.4.16.4"/>
    </reaction>
</comment>
<keyword evidence="15" id="KW-0472">Membrane</keyword>
<evidence type="ECO:0000256" key="17">
    <source>
        <dbReference type="ARBA" id="ARBA00023316"/>
    </source>
</evidence>
<keyword evidence="5" id="KW-1003">Cell membrane</keyword>
<dbReference type="GO" id="GO:0030288">
    <property type="term" value="C:outer membrane-bounded periplasmic space"/>
    <property type="evidence" value="ECO:0007669"/>
    <property type="project" value="TreeGrafter"/>
</dbReference>
<keyword evidence="8" id="KW-0328">Glycosyltransferase</keyword>
<keyword evidence="12" id="KW-0133">Cell shape</keyword>
<keyword evidence="13" id="KW-0573">Peptidoglycan synthesis</keyword>
<evidence type="ECO:0000256" key="1">
    <source>
        <dbReference type="ARBA" id="ARBA00004236"/>
    </source>
</evidence>
<keyword evidence="25" id="KW-1185">Reference proteome</keyword>
<evidence type="ECO:0000256" key="11">
    <source>
        <dbReference type="ARBA" id="ARBA00022801"/>
    </source>
</evidence>
<evidence type="ECO:0000256" key="18">
    <source>
        <dbReference type="ARBA" id="ARBA00034000"/>
    </source>
</evidence>
<dbReference type="GO" id="GO:0008360">
    <property type="term" value="P:regulation of cell shape"/>
    <property type="evidence" value="ECO:0007669"/>
    <property type="project" value="UniProtKB-KW"/>
</dbReference>
<evidence type="ECO:0000256" key="16">
    <source>
        <dbReference type="ARBA" id="ARBA00023268"/>
    </source>
</evidence>
<dbReference type="UniPathway" id="UPA00219"/>
<dbReference type="AlphaFoldDB" id="A0A4V6IL91"/>
<organism evidence="24 25">
    <name type="scientific">Desulfoluna butyratoxydans</name>
    <dbReference type="NCBI Taxonomy" id="231438"/>
    <lineage>
        <taxon>Bacteria</taxon>
        <taxon>Pseudomonadati</taxon>
        <taxon>Thermodesulfobacteriota</taxon>
        <taxon>Desulfobacteria</taxon>
        <taxon>Desulfobacterales</taxon>
        <taxon>Desulfolunaceae</taxon>
        <taxon>Desulfoluna</taxon>
    </lineage>
</organism>
<keyword evidence="6" id="KW-0121">Carboxypeptidase</keyword>
<keyword evidence="17" id="KW-0961">Cell wall biogenesis/degradation</keyword>
<evidence type="ECO:0000256" key="14">
    <source>
        <dbReference type="ARBA" id="ARBA00022989"/>
    </source>
</evidence>
<evidence type="ECO:0000256" key="9">
    <source>
        <dbReference type="ARBA" id="ARBA00022679"/>
    </source>
</evidence>
<dbReference type="InterPro" id="IPR001264">
    <property type="entry name" value="Glyco_trans_51"/>
</dbReference>
<dbReference type="SUPFAM" id="SSF56601">
    <property type="entry name" value="beta-lactamase/transpeptidase-like"/>
    <property type="match status" value="1"/>
</dbReference>
<dbReference type="EMBL" id="CAADHO010000003">
    <property type="protein sequence ID" value="VFQ44278.1"/>
    <property type="molecule type" value="Genomic_DNA"/>
</dbReference>
<dbReference type="InterPro" id="IPR012338">
    <property type="entry name" value="Beta-lactam/transpept-like"/>
</dbReference>
<evidence type="ECO:0000256" key="12">
    <source>
        <dbReference type="ARBA" id="ARBA00022960"/>
    </source>
</evidence>
<name>A0A4V6IL91_9BACT</name>
<keyword evidence="11" id="KW-0378">Hydrolase</keyword>
<dbReference type="GO" id="GO:0071555">
    <property type="term" value="P:cell wall organization"/>
    <property type="evidence" value="ECO:0007669"/>
    <property type="project" value="UniProtKB-KW"/>
</dbReference>
<evidence type="ECO:0000256" key="15">
    <source>
        <dbReference type="ARBA" id="ARBA00023136"/>
    </source>
</evidence>
<dbReference type="SUPFAM" id="SSF53955">
    <property type="entry name" value="Lysozyme-like"/>
    <property type="match status" value="1"/>
</dbReference>
<sequence length="645" mass="70721">MNRRFALTVIAVVVIGTAAGLMAGLFFGTTRDLPQIEALKSFKPSSVSRVYSREGALLAEFYAEKRDPVPLAIVPTHLQNAIINTEDRNFYDHNGVDLKGIARAIVKDIIARNFVEGASTITQQLAKTLFLTREKSIDRKLKEAMLAFQLERRYTKKEILELYLNQIYFGSGAYGVESAANIYFDKGVSELTLAECALLAGLPKSPSRYSPLVSPEKAIRRRNLVLKLLHDRHRITTPAFKAALAEPLALAGKRGRGRVLEAPYFIDYLKGELAGIVGLDRLYRDGLTIRTTLDLSLQRAGEASMAKNMARLEARMKKHRIKNPAPQCAFVAMDVQSGGILAMAGGREFKKSHFNRATQAKRQPGSSFKAFIYGLAVEKGIDQNRLILDSPVSFSMGRGKKPWQPKNFSKTYSGEITLRKALALSKNIPAVRLADSLGVANVAAFARRLGITSPLSNNLSLALGTSETTLMDLTRAYAVFANQGIKSEPMAITRIENRDGRVIWEGRPSHAVAISREDAAVVTDMLAAVVTEGTGKRALRVGKPLAGKTGTTDNYRDALFLGFSPYVAAGVWVGNDNYTTLGRIETGARAALPIWTDLMETAWKNSPPARFDRPDGVTLRHMDPNTGRITSEPAKGNVPALFKTH</sequence>